<dbReference type="InterPro" id="IPR029063">
    <property type="entry name" value="SAM-dependent_MTases_sf"/>
</dbReference>
<protein>
    <recommendedName>
        <fullName evidence="10">SAM-dependent methyltransferase TRM5/TYW2-type domain-containing protein</fullName>
    </recommendedName>
</protein>
<dbReference type="PANTHER" id="PTHR23245:SF36">
    <property type="entry name" value="TRNA (GUANINE(37)-N1)-METHYLTRANSFERASE"/>
    <property type="match status" value="1"/>
</dbReference>
<keyword evidence="12" id="KW-1185">Reference proteome</keyword>
<comment type="caution">
    <text evidence="11">The sequence shown here is derived from an EMBL/GenBank/DDBJ whole genome shotgun (WGS) entry which is preliminary data.</text>
</comment>
<feature type="non-terminal residue" evidence="11">
    <location>
        <position position="338"/>
    </location>
</feature>
<evidence type="ECO:0000256" key="5">
    <source>
        <dbReference type="ARBA" id="ARBA00022691"/>
    </source>
</evidence>
<dbReference type="Pfam" id="PF25133">
    <property type="entry name" value="TYW2_N_2"/>
    <property type="match status" value="1"/>
</dbReference>
<organism evidence="11 12">
    <name type="scientific">Symbiochloris irregularis</name>
    <dbReference type="NCBI Taxonomy" id="706552"/>
    <lineage>
        <taxon>Eukaryota</taxon>
        <taxon>Viridiplantae</taxon>
        <taxon>Chlorophyta</taxon>
        <taxon>core chlorophytes</taxon>
        <taxon>Trebouxiophyceae</taxon>
        <taxon>Trebouxiales</taxon>
        <taxon>Trebouxiaceae</taxon>
        <taxon>Symbiochloris</taxon>
    </lineage>
</organism>
<keyword evidence="8" id="KW-0539">Nucleus</keyword>
<dbReference type="Pfam" id="PF02475">
    <property type="entry name" value="TRM5-TYW2_MTfase"/>
    <property type="match status" value="1"/>
</dbReference>
<keyword evidence="3" id="KW-0489">Methyltransferase</keyword>
<keyword evidence="7" id="KW-0496">Mitochondrion</keyword>
<keyword evidence="6" id="KW-0819">tRNA processing</keyword>
<evidence type="ECO:0000313" key="12">
    <source>
        <dbReference type="Proteomes" id="UP001465755"/>
    </source>
</evidence>
<keyword evidence="2" id="KW-0963">Cytoplasm</keyword>
<evidence type="ECO:0000256" key="2">
    <source>
        <dbReference type="ARBA" id="ARBA00022490"/>
    </source>
</evidence>
<feature type="domain" description="SAM-dependent methyltransferase TRM5/TYW2-type" evidence="10">
    <location>
        <begin position="128"/>
        <end position="338"/>
    </location>
</feature>
<dbReference type="AlphaFoldDB" id="A0AAW1NM00"/>
<dbReference type="InterPro" id="IPR056743">
    <property type="entry name" value="TRM5-TYW2-like_MTfase"/>
</dbReference>
<evidence type="ECO:0000256" key="4">
    <source>
        <dbReference type="ARBA" id="ARBA00022679"/>
    </source>
</evidence>
<evidence type="ECO:0000256" key="6">
    <source>
        <dbReference type="ARBA" id="ARBA00022694"/>
    </source>
</evidence>
<comment type="similarity">
    <text evidence="1">Belongs to the class I-like SAM-binding methyltransferase superfamily. TRM5/TYW2 family.</text>
</comment>
<dbReference type="SUPFAM" id="SSF53335">
    <property type="entry name" value="S-adenosyl-L-methionine-dependent methyltransferases"/>
    <property type="match status" value="1"/>
</dbReference>
<dbReference type="InterPro" id="IPR025792">
    <property type="entry name" value="tRNA_Gua_MeTrfase_euk"/>
</dbReference>
<reference evidence="11 12" key="1">
    <citation type="journal article" date="2024" name="Nat. Commun.">
        <title>Phylogenomics reveals the evolutionary origins of lichenization in chlorophyte algae.</title>
        <authorList>
            <person name="Puginier C."/>
            <person name="Libourel C."/>
            <person name="Otte J."/>
            <person name="Skaloud P."/>
            <person name="Haon M."/>
            <person name="Grisel S."/>
            <person name="Petersen M."/>
            <person name="Berrin J.G."/>
            <person name="Delaux P.M."/>
            <person name="Dal Grande F."/>
            <person name="Keller J."/>
        </authorList>
    </citation>
    <scope>NUCLEOTIDE SEQUENCE [LARGE SCALE GENOMIC DNA]</scope>
    <source>
        <strain evidence="11 12">SAG 2036</strain>
    </source>
</reference>
<dbReference type="InterPro" id="IPR030382">
    <property type="entry name" value="MeTrfase_TRM5/TYW2"/>
</dbReference>
<evidence type="ECO:0000259" key="10">
    <source>
        <dbReference type="PROSITE" id="PS51684"/>
    </source>
</evidence>
<dbReference type="EMBL" id="JALJOQ010000279">
    <property type="protein sequence ID" value="KAK9786179.1"/>
    <property type="molecule type" value="Genomic_DNA"/>
</dbReference>
<keyword evidence="5" id="KW-0949">S-adenosyl-L-methionine</keyword>
<dbReference type="GO" id="GO:0070901">
    <property type="term" value="P:mitochondrial tRNA methylation"/>
    <property type="evidence" value="ECO:0007669"/>
    <property type="project" value="UniProtKB-ARBA"/>
</dbReference>
<name>A0AAW1NM00_9CHLO</name>
<dbReference type="InterPro" id="IPR056744">
    <property type="entry name" value="TRM5/TYW2-like_N"/>
</dbReference>
<dbReference type="FunFam" id="3.30.300.110:FF:000001">
    <property type="entry name" value="tRNA (guanine(37)-N1)-methyltransferase"/>
    <property type="match status" value="1"/>
</dbReference>
<dbReference type="GO" id="GO:0005739">
    <property type="term" value="C:mitochondrion"/>
    <property type="evidence" value="ECO:0007669"/>
    <property type="project" value="GOC"/>
</dbReference>
<evidence type="ECO:0000256" key="8">
    <source>
        <dbReference type="ARBA" id="ARBA00023242"/>
    </source>
</evidence>
<dbReference type="PANTHER" id="PTHR23245">
    <property type="entry name" value="TRNA METHYLTRANSFERASE"/>
    <property type="match status" value="1"/>
</dbReference>
<dbReference type="HAMAP" id="MF_03152">
    <property type="entry name" value="TRM5"/>
    <property type="match status" value="1"/>
</dbReference>
<accession>A0AAW1NM00</accession>
<dbReference type="Proteomes" id="UP001465755">
    <property type="component" value="Unassembled WGS sequence"/>
</dbReference>
<keyword evidence="4" id="KW-0808">Transferase</keyword>
<dbReference type="Gene3D" id="3.40.50.150">
    <property type="entry name" value="Vaccinia Virus protein VP39"/>
    <property type="match status" value="1"/>
</dbReference>
<comment type="catalytic activity">
    <reaction evidence="9">
        <text>guanosine(37) in tRNA + S-adenosyl-L-methionine = N(1)-methylguanosine(37) in tRNA + S-adenosyl-L-homocysteine + H(+)</text>
        <dbReference type="Rhea" id="RHEA:36899"/>
        <dbReference type="Rhea" id="RHEA-COMP:10145"/>
        <dbReference type="Rhea" id="RHEA-COMP:10147"/>
        <dbReference type="ChEBI" id="CHEBI:15378"/>
        <dbReference type="ChEBI" id="CHEBI:57856"/>
        <dbReference type="ChEBI" id="CHEBI:59789"/>
        <dbReference type="ChEBI" id="CHEBI:73542"/>
        <dbReference type="ChEBI" id="CHEBI:74269"/>
        <dbReference type="EC" id="2.1.1.228"/>
    </reaction>
</comment>
<evidence type="ECO:0000313" key="11">
    <source>
        <dbReference type="EMBL" id="KAK9786179.1"/>
    </source>
</evidence>
<dbReference type="GO" id="GO:0002939">
    <property type="term" value="P:tRNA N1-guanine methylation"/>
    <property type="evidence" value="ECO:0007669"/>
    <property type="project" value="TreeGrafter"/>
</dbReference>
<evidence type="ECO:0000256" key="7">
    <source>
        <dbReference type="ARBA" id="ARBA00023128"/>
    </source>
</evidence>
<evidence type="ECO:0000256" key="9">
    <source>
        <dbReference type="ARBA" id="ARBA00047783"/>
    </source>
</evidence>
<dbReference type="Gene3D" id="3.30.300.110">
    <property type="entry name" value="Met-10+ protein-like domains"/>
    <property type="match status" value="1"/>
</dbReference>
<dbReference type="GO" id="GO:0052906">
    <property type="term" value="F:tRNA (guanine(37)-N1)-methyltransferase activity"/>
    <property type="evidence" value="ECO:0007669"/>
    <property type="project" value="UniProtKB-EC"/>
</dbReference>
<sequence>MAAAGSVDARSIRLDREAFTHVLELTALRLPKKDVHSLTKAFQGFLLDRPKMRSVVADADSKDTRLLLLKEDIQGQGLSGLKADLQDLVQSRQYQIVPHQVTLDYSHCSADQVLKKLLPSGMDVPGSFECVGHVAHLNLRDEMLPFKHVIGEVIVDKNPSIKTVVNKVGTVENEFRVFQMEVLAGEPSFETEVKQHGARFKLNFSEVYWNSRLEQEHSRLVKVFKPGQKIVDVMAGIGPFAIPAAQKGCLVLANDLNPKSHHYLLENIKTNKVTERVQDFNMDGREFIALACRHAWAETAAGPLPTVHCYTFSPGAEDDSGVRARTAEAFGEGLDADA</sequence>
<gene>
    <name evidence="11" type="ORF">WJX73_006260</name>
</gene>
<dbReference type="PROSITE" id="PS51684">
    <property type="entry name" value="SAM_MT_TRM5_TYW2"/>
    <property type="match status" value="1"/>
</dbReference>
<evidence type="ECO:0000256" key="3">
    <source>
        <dbReference type="ARBA" id="ARBA00022603"/>
    </source>
</evidence>
<proteinExistence type="inferred from homology"/>
<evidence type="ECO:0000256" key="1">
    <source>
        <dbReference type="ARBA" id="ARBA00009775"/>
    </source>
</evidence>